<evidence type="ECO:0000313" key="2">
    <source>
        <dbReference type="EMBL" id="BCJ90382.1"/>
    </source>
</evidence>
<reference evidence="2 3" key="1">
    <citation type="submission" date="2020-08" db="EMBL/GenBank/DDBJ databases">
        <title>Genome sequence of Rhizobiales bacterium strain IZ6.</title>
        <authorList>
            <person name="Nakai R."/>
            <person name="Naganuma T."/>
        </authorList>
    </citation>
    <scope>NUCLEOTIDE SEQUENCE [LARGE SCALE GENOMIC DNA]</scope>
    <source>
        <strain evidence="2 3">IZ6</strain>
    </source>
</reference>
<evidence type="ECO:0000256" key="1">
    <source>
        <dbReference type="SAM" id="SignalP"/>
    </source>
</evidence>
<sequence length="125" mass="13516">MKLSRITSGLFSIALISLGYAAEAAAEEYRFLPAPQIDLNRIYRVNRLTGEMGACQYAVKPDTVGIALCHPAGEGAGPQAVPGDYDLVRSNHEREGGIFRINTRTGEVSVCYVQTDKVVCTPQAK</sequence>
<dbReference type="AlphaFoldDB" id="A0A6S6QSZ7"/>
<keyword evidence="3" id="KW-1185">Reference proteome</keyword>
<organism evidence="2 3">
    <name type="scientific">Terrihabitans soli</name>
    <dbReference type="NCBI Taxonomy" id="708113"/>
    <lineage>
        <taxon>Bacteria</taxon>
        <taxon>Pseudomonadati</taxon>
        <taxon>Pseudomonadota</taxon>
        <taxon>Alphaproteobacteria</taxon>
        <taxon>Hyphomicrobiales</taxon>
        <taxon>Terrihabitans</taxon>
    </lineage>
</organism>
<dbReference type="EMBL" id="AP023361">
    <property type="protein sequence ID" value="BCJ90382.1"/>
    <property type="molecule type" value="Genomic_DNA"/>
</dbReference>
<name>A0A6S6QSZ7_9HYPH</name>
<keyword evidence="1" id="KW-0732">Signal</keyword>
<dbReference type="KEGG" id="tso:IZ6_11170"/>
<dbReference type="RefSeq" id="WP_222877014.1">
    <property type="nucleotide sequence ID" value="NZ_AP023361.1"/>
</dbReference>
<evidence type="ECO:0000313" key="3">
    <source>
        <dbReference type="Proteomes" id="UP000515317"/>
    </source>
</evidence>
<proteinExistence type="predicted"/>
<protein>
    <submittedName>
        <fullName evidence="2">Uncharacterized protein</fullName>
    </submittedName>
</protein>
<accession>A0A6S6QSZ7</accession>
<gene>
    <name evidence="2" type="ORF">IZ6_11170</name>
</gene>
<feature type="signal peptide" evidence="1">
    <location>
        <begin position="1"/>
        <end position="21"/>
    </location>
</feature>
<dbReference type="Proteomes" id="UP000515317">
    <property type="component" value="Chromosome"/>
</dbReference>
<feature type="chain" id="PRO_5027777971" evidence="1">
    <location>
        <begin position="22"/>
        <end position="125"/>
    </location>
</feature>